<accession>A0A833H1G7</accession>
<sequence>MRRYAILLGFLFPCALLANTIILRNGQILYGSVVRQDRSYVLVSTEKGTKKIQKRDIARILYQDERDPARLKKILKKIVVDTPPPSEDLSDIEIVDVTALMDEIQEEERRNSLLARRNTAVTRSLAFPGWGHYKEKQNEKAILYGGLFLGSALYAGTRYTEYSRARKDAADGSVYALNYASVGPDAALPVSFYISQKRKQTLQTATADANTALAILLLTYLWPATDAYLFLPVAAGSGDQSYLTRERRHFQTAPVSFQLTFRYDFSTLTEE</sequence>
<dbReference type="EMBL" id="WBUI01000009">
    <property type="protein sequence ID" value="KAB2932379.1"/>
    <property type="molecule type" value="Genomic_DNA"/>
</dbReference>
<protein>
    <recommendedName>
        <fullName evidence="3">DUF5683 domain-containing protein</fullName>
    </recommendedName>
</protein>
<name>A0A833H1G7_9LEPT</name>
<evidence type="ECO:0008006" key="3">
    <source>
        <dbReference type="Google" id="ProtNLM"/>
    </source>
</evidence>
<organism evidence="1 2">
    <name type="scientific">Leptonema illini</name>
    <dbReference type="NCBI Taxonomy" id="183"/>
    <lineage>
        <taxon>Bacteria</taxon>
        <taxon>Pseudomonadati</taxon>
        <taxon>Spirochaetota</taxon>
        <taxon>Spirochaetia</taxon>
        <taxon>Leptospirales</taxon>
        <taxon>Leptospiraceae</taxon>
        <taxon>Leptonema</taxon>
    </lineage>
</organism>
<dbReference type="NCBIfam" id="NF047433">
    <property type="entry name" value="Lepto_7_Nterm"/>
    <property type="match status" value="1"/>
</dbReference>
<dbReference type="Proteomes" id="UP000460298">
    <property type="component" value="Unassembled WGS sequence"/>
</dbReference>
<evidence type="ECO:0000313" key="2">
    <source>
        <dbReference type="Proteomes" id="UP000460298"/>
    </source>
</evidence>
<comment type="caution">
    <text evidence="1">The sequence shown here is derived from an EMBL/GenBank/DDBJ whole genome shotgun (WGS) entry which is preliminary data.</text>
</comment>
<evidence type="ECO:0000313" key="1">
    <source>
        <dbReference type="EMBL" id="KAB2932379.1"/>
    </source>
</evidence>
<dbReference type="AlphaFoldDB" id="A0A833H1G7"/>
<reference evidence="1 2" key="1">
    <citation type="submission" date="2019-10" db="EMBL/GenBank/DDBJ databases">
        <title>Extracellular Electron Transfer in a Candidatus Methanoperedens spp. Enrichment Culture.</title>
        <authorList>
            <person name="Berger S."/>
            <person name="Rangel Shaw D."/>
            <person name="Berben T."/>
            <person name="In 'T Zandt M."/>
            <person name="Frank J."/>
            <person name="Reimann J."/>
            <person name="Jetten M.S.M."/>
            <person name="Welte C.U."/>
        </authorList>
    </citation>
    <scope>NUCLEOTIDE SEQUENCE [LARGE SCALE GENOMIC DNA]</scope>
    <source>
        <strain evidence="1">SB12</strain>
    </source>
</reference>
<gene>
    <name evidence="1" type="ORF">F9K24_10650</name>
</gene>
<proteinExistence type="predicted"/>